<dbReference type="Gene3D" id="2.60.260.20">
    <property type="entry name" value="Urease metallochaperone UreE, N-terminal domain"/>
    <property type="match status" value="2"/>
</dbReference>
<dbReference type="Proteomes" id="UP000309215">
    <property type="component" value="Unassembled WGS sequence"/>
</dbReference>
<dbReference type="GO" id="GO:0042026">
    <property type="term" value="P:protein refolding"/>
    <property type="evidence" value="ECO:0007669"/>
    <property type="project" value="TreeGrafter"/>
</dbReference>
<dbReference type="Pfam" id="PF01556">
    <property type="entry name" value="DnaJ_C"/>
    <property type="match status" value="1"/>
</dbReference>
<dbReference type="RefSeq" id="WP_136932042.1">
    <property type="nucleotide sequence ID" value="NZ_SSMQ01000032.1"/>
</dbReference>
<keyword evidence="1" id="KW-0143">Chaperone</keyword>
<keyword evidence="2" id="KW-0812">Transmembrane</keyword>
<keyword evidence="2" id="KW-1133">Transmembrane helix</keyword>
<organism evidence="4 5">
    <name type="scientific">Polyangium fumosum</name>
    <dbReference type="NCBI Taxonomy" id="889272"/>
    <lineage>
        <taxon>Bacteria</taxon>
        <taxon>Pseudomonadati</taxon>
        <taxon>Myxococcota</taxon>
        <taxon>Polyangia</taxon>
        <taxon>Polyangiales</taxon>
        <taxon>Polyangiaceae</taxon>
        <taxon>Polyangium</taxon>
    </lineage>
</organism>
<evidence type="ECO:0000256" key="2">
    <source>
        <dbReference type="SAM" id="Phobius"/>
    </source>
</evidence>
<keyword evidence="5" id="KW-1185">Reference proteome</keyword>
<evidence type="ECO:0000313" key="5">
    <source>
        <dbReference type="Proteomes" id="UP000309215"/>
    </source>
</evidence>
<evidence type="ECO:0000256" key="1">
    <source>
        <dbReference type="ARBA" id="ARBA00023186"/>
    </source>
</evidence>
<accession>A0A4U1J6X4</accession>
<dbReference type="AlphaFoldDB" id="A0A4U1J6X4"/>
<dbReference type="EMBL" id="SSMQ01000032">
    <property type="protein sequence ID" value="TKD03062.1"/>
    <property type="molecule type" value="Genomic_DNA"/>
</dbReference>
<dbReference type="InterPro" id="IPR008971">
    <property type="entry name" value="HSP40/DnaJ_pept-bd"/>
</dbReference>
<comment type="caution">
    <text evidence="4">The sequence shown here is derived from an EMBL/GenBank/DDBJ whole genome shotgun (WGS) entry which is preliminary data.</text>
</comment>
<dbReference type="InterPro" id="IPR002939">
    <property type="entry name" value="DnaJ_C"/>
</dbReference>
<dbReference type="OrthoDB" id="9779889at2"/>
<name>A0A4U1J6X4_9BACT</name>
<dbReference type="GO" id="GO:0005737">
    <property type="term" value="C:cytoplasm"/>
    <property type="evidence" value="ECO:0007669"/>
    <property type="project" value="TreeGrafter"/>
</dbReference>
<gene>
    <name evidence="4" type="ORF">E8A74_27420</name>
</gene>
<dbReference type="CDD" id="cd10747">
    <property type="entry name" value="DnaJ_C"/>
    <property type="match status" value="1"/>
</dbReference>
<feature type="transmembrane region" description="Helical" evidence="2">
    <location>
        <begin position="258"/>
        <end position="279"/>
    </location>
</feature>
<dbReference type="PANTHER" id="PTHR43096">
    <property type="entry name" value="DNAJ HOMOLOG 1, MITOCHONDRIAL-RELATED"/>
    <property type="match status" value="1"/>
</dbReference>
<keyword evidence="2" id="KW-0472">Membrane</keyword>
<evidence type="ECO:0000259" key="3">
    <source>
        <dbReference type="Pfam" id="PF01556"/>
    </source>
</evidence>
<reference evidence="4 5" key="1">
    <citation type="submission" date="2019-04" db="EMBL/GenBank/DDBJ databases">
        <authorList>
            <person name="Li Y."/>
            <person name="Wang J."/>
        </authorList>
    </citation>
    <scope>NUCLEOTIDE SEQUENCE [LARGE SCALE GENOMIC DNA]</scope>
    <source>
        <strain evidence="4 5">DSM 14668</strain>
    </source>
</reference>
<dbReference type="SUPFAM" id="SSF49493">
    <property type="entry name" value="HSP40/DnaJ peptide-binding domain"/>
    <property type="match status" value="2"/>
</dbReference>
<evidence type="ECO:0000313" key="4">
    <source>
        <dbReference type="EMBL" id="TKD03062.1"/>
    </source>
</evidence>
<dbReference type="GO" id="GO:0051082">
    <property type="term" value="F:unfolded protein binding"/>
    <property type="evidence" value="ECO:0007669"/>
    <property type="project" value="InterPro"/>
</dbReference>
<feature type="domain" description="Chaperone DnaJ C-terminal" evidence="3">
    <location>
        <begin position="42"/>
        <end position="202"/>
    </location>
</feature>
<proteinExistence type="predicted"/>
<dbReference type="PANTHER" id="PTHR43096:SF52">
    <property type="entry name" value="DNAJ HOMOLOG 1, MITOCHONDRIAL-RELATED"/>
    <property type="match status" value="1"/>
</dbReference>
<sequence length="281" mass="29483">MGAKDGRKGDPEGFGPIEDQFQAIFDDFFRRPVAGSGRDRRIPMLVSLEEAASGASKVIKATFEAHCTDCKGSGVLLGGPPVFACSVCGGKRHVLQERTLTVKVPAGIDDGQVLRLAGQGDEAPLGGGQRGDLMIEVIVAPHPRLRRAGVDLFVEVRIDAETARRGGRVNVPVLDGERRIVVPAGTVSGAEMRLAGFGAVRLGAEAVPIPAEVTAAPYRSRSVGDHRGDQIVTFVVGESSTDGQDDTSEGRRAARNQGLWRTGVLAVALVAAVIGAFVLGR</sequence>
<protein>
    <submittedName>
        <fullName evidence="4">J domain-containing protein</fullName>
    </submittedName>
</protein>